<feature type="transmembrane region" description="Helical" evidence="5">
    <location>
        <begin position="202"/>
        <end position="224"/>
    </location>
</feature>
<dbReference type="Proteomes" id="UP000239480">
    <property type="component" value="Unassembled WGS sequence"/>
</dbReference>
<dbReference type="InterPro" id="IPR037185">
    <property type="entry name" value="EmrE-like"/>
</dbReference>
<dbReference type="AlphaFoldDB" id="A0A2T0S0B5"/>
<evidence type="ECO:0000313" key="8">
    <source>
        <dbReference type="EMBL" id="PRY26743.1"/>
    </source>
</evidence>
<keyword evidence="9" id="KW-1185">Reference proteome</keyword>
<feature type="transmembrane region" description="Helical" evidence="5">
    <location>
        <begin position="257"/>
        <end position="274"/>
    </location>
</feature>
<dbReference type="OrthoDB" id="321830at2"/>
<proteinExistence type="predicted"/>
<dbReference type="EMBL" id="PVTD01000001">
    <property type="protein sequence ID" value="PRY26743.1"/>
    <property type="molecule type" value="Genomic_DNA"/>
</dbReference>
<comment type="subcellular location">
    <subcellularLocation>
        <location evidence="1">Membrane</location>
        <topology evidence="1">Multi-pass membrane protein</topology>
    </subcellularLocation>
</comment>
<dbReference type="SUPFAM" id="SSF103481">
    <property type="entry name" value="Multidrug resistance efflux transporter EmrE"/>
    <property type="match status" value="2"/>
</dbReference>
<dbReference type="RefSeq" id="WP_106203472.1">
    <property type="nucleotide sequence ID" value="NZ_PVTD01000001.1"/>
</dbReference>
<feature type="transmembrane region" description="Helical" evidence="5">
    <location>
        <begin position="90"/>
        <end position="111"/>
    </location>
</feature>
<organism evidence="8 9">
    <name type="scientific">Aliiruegeria haliotis</name>
    <dbReference type="NCBI Taxonomy" id="1280846"/>
    <lineage>
        <taxon>Bacteria</taxon>
        <taxon>Pseudomonadati</taxon>
        <taxon>Pseudomonadota</taxon>
        <taxon>Alphaproteobacteria</taxon>
        <taxon>Rhodobacterales</taxon>
        <taxon>Roseobacteraceae</taxon>
        <taxon>Aliiruegeria</taxon>
    </lineage>
</organism>
<feature type="transmembrane region" description="Helical" evidence="5">
    <location>
        <begin position="141"/>
        <end position="162"/>
    </location>
</feature>
<dbReference type="InterPro" id="IPR050638">
    <property type="entry name" value="AA-Vitamin_Transporters"/>
</dbReference>
<feature type="transmembrane region" description="Helical" evidence="5">
    <location>
        <begin position="36"/>
        <end position="54"/>
    </location>
</feature>
<protein>
    <submittedName>
        <fullName evidence="8">Threonine/homoserine efflux transporter RhtA</fullName>
    </submittedName>
</protein>
<dbReference type="Pfam" id="PF00892">
    <property type="entry name" value="EamA"/>
    <property type="match status" value="1"/>
</dbReference>
<dbReference type="PANTHER" id="PTHR32322">
    <property type="entry name" value="INNER MEMBRANE TRANSPORTER"/>
    <property type="match status" value="1"/>
</dbReference>
<dbReference type="GO" id="GO:0016020">
    <property type="term" value="C:membrane"/>
    <property type="evidence" value="ECO:0007669"/>
    <property type="project" value="UniProtKB-SubCell"/>
</dbReference>
<feature type="transmembrane region" description="Helical" evidence="5">
    <location>
        <begin position="231"/>
        <end position="251"/>
    </location>
</feature>
<accession>A0A2T0S0B5</accession>
<comment type="caution">
    <text evidence="8">The sequence shown here is derived from an EMBL/GenBank/DDBJ whole genome shotgun (WGS) entry which is preliminary data.</text>
</comment>
<keyword evidence="3 5" id="KW-1133">Transmembrane helix</keyword>
<feature type="signal peptide" evidence="6">
    <location>
        <begin position="1"/>
        <end position="15"/>
    </location>
</feature>
<name>A0A2T0S0B5_9RHOB</name>
<reference evidence="8 9" key="1">
    <citation type="submission" date="2018-03" db="EMBL/GenBank/DDBJ databases">
        <title>Genomic Encyclopedia of Archaeal and Bacterial Type Strains, Phase II (KMG-II): from individual species to whole genera.</title>
        <authorList>
            <person name="Goeker M."/>
        </authorList>
    </citation>
    <scope>NUCLEOTIDE SEQUENCE [LARGE SCALE GENOMIC DNA]</scope>
    <source>
        <strain evidence="8 9">DSM 29328</strain>
    </source>
</reference>
<sequence length="283" mass="29194">MRLFLLTALVMTAFAANSMLNRAALAMDLADPVGFAAIRVASGCAMLAVLLFCGPSRPRTLARPNLIAVSGLTLYLLGFSFAYTSLDTGLGALILFGGVQVTMFLAGLAAGESIPRRRWLGMGVSMCGLALLLWPGEGGRLPIAGAVLMAAAALGWGLYSFVGRRVAHPLPATFWNFVYALPFVALAWLLTGTGQKVQPAGIALACASGALASGLGYALWYAILPRLGSSTAALAQLSVPVIAAAMGLVFLGEAISLQMVLAAGLVLGGIWAGITPQRAAEQR</sequence>
<keyword evidence="2 5" id="KW-0812">Transmembrane</keyword>
<evidence type="ECO:0000256" key="5">
    <source>
        <dbReference type="SAM" id="Phobius"/>
    </source>
</evidence>
<feature type="chain" id="PRO_5015621950" evidence="6">
    <location>
        <begin position="16"/>
        <end position="283"/>
    </location>
</feature>
<dbReference type="PANTHER" id="PTHR32322:SF9">
    <property type="entry name" value="AMINO-ACID METABOLITE EFFLUX PUMP-RELATED"/>
    <property type="match status" value="1"/>
</dbReference>
<feature type="domain" description="EamA" evidence="7">
    <location>
        <begin position="144"/>
        <end position="271"/>
    </location>
</feature>
<keyword evidence="6" id="KW-0732">Signal</keyword>
<evidence type="ECO:0000259" key="7">
    <source>
        <dbReference type="Pfam" id="PF00892"/>
    </source>
</evidence>
<gene>
    <name evidence="8" type="ORF">CLV78_101844</name>
</gene>
<keyword evidence="4 5" id="KW-0472">Membrane</keyword>
<evidence type="ECO:0000256" key="1">
    <source>
        <dbReference type="ARBA" id="ARBA00004141"/>
    </source>
</evidence>
<feature type="transmembrane region" description="Helical" evidence="5">
    <location>
        <begin position="118"/>
        <end position="135"/>
    </location>
</feature>
<feature type="transmembrane region" description="Helical" evidence="5">
    <location>
        <begin position="66"/>
        <end position="84"/>
    </location>
</feature>
<feature type="transmembrane region" description="Helical" evidence="5">
    <location>
        <begin position="174"/>
        <end position="190"/>
    </location>
</feature>
<dbReference type="InterPro" id="IPR000620">
    <property type="entry name" value="EamA_dom"/>
</dbReference>
<evidence type="ECO:0000256" key="6">
    <source>
        <dbReference type="SAM" id="SignalP"/>
    </source>
</evidence>
<evidence type="ECO:0000256" key="4">
    <source>
        <dbReference type="ARBA" id="ARBA00023136"/>
    </source>
</evidence>
<evidence type="ECO:0000256" key="3">
    <source>
        <dbReference type="ARBA" id="ARBA00022989"/>
    </source>
</evidence>
<evidence type="ECO:0000313" key="9">
    <source>
        <dbReference type="Proteomes" id="UP000239480"/>
    </source>
</evidence>
<evidence type="ECO:0000256" key="2">
    <source>
        <dbReference type="ARBA" id="ARBA00022692"/>
    </source>
</evidence>